<reference evidence="5" key="2">
    <citation type="submission" date="2018-04" db="EMBL/GenBank/DDBJ databases">
        <title>OnivRS2 (Oryza nivara Reference Sequence Version 2).</title>
        <authorList>
            <person name="Zhang J."/>
            <person name="Kudrna D."/>
            <person name="Lee S."/>
            <person name="Talag J."/>
            <person name="Rajasekar S."/>
            <person name="Welchert J."/>
            <person name="Hsing Y.-I."/>
            <person name="Wing R.A."/>
        </authorList>
    </citation>
    <scope>NUCLEOTIDE SEQUENCE [LARGE SCALE GENOMIC DNA]</scope>
</reference>
<protein>
    <recommendedName>
        <fullName evidence="4">F-box domain-containing protein</fullName>
    </recommendedName>
</protein>
<dbReference type="SUPFAM" id="SSF81383">
    <property type="entry name" value="F-box domain"/>
    <property type="match status" value="1"/>
</dbReference>
<dbReference type="HOGENOM" id="CLU_001259_0_0_1"/>
<name>A0A0E0IPR7_ORYNI</name>
<feature type="domain" description="F-box" evidence="4">
    <location>
        <begin position="1874"/>
        <end position="1915"/>
    </location>
</feature>
<dbReference type="SUPFAM" id="SSF52266">
    <property type="entry name" value="SGNH hydrolase"/>
    <property type="match status" value="1"/>
</dbReference>
<dbReference type="STRING" id="4536.A0A0E0IPR7"/>
<dbReference type="InterPro" id="IPR005174">
    <property type="entry name" value="KIB1-4_b-propeller"/>
</dbReference>
<feature type="signal peptide" evidence="3">
    <location>
        <begin position="1"/>
        <end position="22"/>
    </location>
</feature>
<dbReference type="SMART" id="SM00256">
    <property type="entry name" value="FBOX"/>
    <property type="match status" value="3"/>
</dbReference>
<dbReference type="Pfam" id="PF00657">
    <property type="entry name" value="Lipase_GDSL"/>
    <property type="match status" value="1"/>
</dbReference>
<dbReference type="Gene3D" id="1.20.1280.50">
    <property type="match status" value="2"/>
</dbReference>
<dbReference type="FunFam" id="3.40.50.1110:FF:000003">
    <property type="entry name" value="GDSL esterase/lipase APG"/>
    <property type="match status" value="1"/>
</dbReference>
<feature type="compositionally biased region" description="Low complexity" evidence="2">
    <location>
        <begin position="1399"/>
        <end position="1410"/>
    </location>
</feature>
<keyword evidence="3" id="KW-0732">Signal</keyword>
<dbReference type="EnsemblPlants" id="ONIVA10G02890.1">
    <property type="protein sequence ID" value="ONIVA10G02890.1"/>
    <property type="gene ID" value="ONIVA10G02890"/>
</dbReference>
<dbReference type="eggNOG" id="KOG0017">
    <property type="taxonomic scope" value="Eukaryota"/>
</dbReference>
<dbReference type="InterPro" id="IPR036047">
    <property type="entry name" value="F-box-like_dom_sf"/>
</dbReference>
<accession>A0A0E0IPR7</accession>
<dbReference type="InterPro" id="IPR036514">
    <property type="entry name" value="SGNH_hydro_sf"/>
</dbReference>
<feature type="region of interest" description="Disordered" evidence="2">
    <location>
        <begin position="1335"/>
        <end position="1356"/>
    </location>
</feature>
<evidence type="ECO:0000256" key="3">
    <source>
        <dbReference type="SAM" id="SignalP"/>
    </source>
</evidence>
<proteinExistence type="inferred from homology"/>
<feature type="region of interest" description="Disordered" evidence="2">
    <location>
        <begin position="1399"/>
        <end position="1420"/>
    </location>
</feature>
<evidence type="ECO:0000256" key="1">
    <source>
        <dbReference type="ARBA" id="ARBA00008668"/>
    </source>
</evidence>
<feature type="compositionally biased region" description="Basic and acidic residues" evidence="2">
    <location>
        <begin position="833"/>
        <end position="849"/>
    </location>
</feature>
<evidence type="ECO:0000313" key="5">
    <source>
        <dbReference type="EnsemblPlants" id="ONIVA10G02890.1"/>
    </source>
</evidence>
<feature type="domain" description="F-box" evidence="4">
    <location>
        <begin position="909"/>
        <end position="950"/>
    </location>
</feature>
<dbReference type="InterPro" id="IPR001087">
    <property type="entry name" value="GDSL"/>
</dbReference>
<dbReference type="Proteomes" id="UP000006591">
    <property type="component" value="Chromosome 10"/>
</dbReference>
<dbReference type="InterPro" id="IPR035669">
    <property type="entry name" value="SGNH_plant_lipase-like"/>
</dbReference>
<dbReference type="GO" id="GO:0016788">
    <property type="term" value="F:hydrolase activity, acting on ester bonds"/>
    <property type="evidence" value="ECO:0007669"/>
    <property type="project" value="InterPro"/>
</dbReference>
<dbReference type="InterPro" id="IPR001810">
    <property type="entry name" value="F-box_dom"/>
</dbReference>
<dbReference type="Gene3D" id="3.40.50.1110">
    <property type="entry name" value="SGNH hydrolase"/>
    <property type="match status" value="1"/>
</dbReference>
<dbReference type="Pfam" id="PF03478">
    <property type="entry name" value="Beta-prop_KIB1-4"/>
    <property type="match status" value="4"/>
</dbReference>
<dbReference type="PANTHER" id="PTHR33110:SF36">
    <property type="entry name" value="OS06G0148600 PROTEIN"/>
    <property type="match status" value="1"/>
</dbReference>
<evidence type="ECO:0000256" key="2">
    <source>
        <dbReference type="SAM" id="MobiDB-lite"/>
    </source>
</evidence>
<reference evidence="5" key="1">
    <citation type="submission" date="2015-04" db="UniProtKB">
        <authorList>
            <consortium name="EnsemblPlants"/>
        </authorList>
    </citation>
    <scope>IDENTIFICATION</scope>
    <source>
        <strain evidence="5">SL10</strain>
    </source>
</reference>
<organism evidence="5">
    <name type="scientific">Oryza nivara</name>
    <name type="common">Indian wild rice</name>
    <name type="synonym">Oryza sativa f. spontanea</name>
    <dbReference type="NCBI Taxonomy" id="4536"/>
    <lineage>
        <taxon>Eukaryota</taxon>
        <taxon>Viridiplantae</taxon>
        <taxon>Streptophyta</taxon>
        <taxon>Embryophyta</taxon>
        <taxon>Tracheophyta</taxon>
        <taxon>Spermatophyta</taxon>
        <taxon>Magnoliopsida</taxon>
        <taxon>Liliopsida</taxon>
        <taxon>Poales</taxon>
        <taxon>Poaceae</taxon>
        <taxon>BOP clade</taxon>
        <taxon>Oryzoideae</taxon>
        <taxon>Oryzeae</taxon>
        <taxon>Oryzinae</taxon>
        <taxon>Oryza</taxon>
    </lineage>
</organism>
<dbReference type="Gramene" id="ONIVA10G02890.1">
    <property type="protein sequence ID" value="ONIVA10G02890.1"/>
    <property type="gene ID" value="ONIVA10G02890"/>
</dbReference>
<dbReference type="CDD" id="cd01837">
    <property type="entry name" value="SGNH_plant_lipase_like"/>
    <property type="match status" value="1"/>
</dbReference>
<dbReference type="PANTHER" id="PTHR33110">
    <property type="entry name" value="F-BOX/KELCH-REPEAT PROTEIN-RELATED"/>
    <property type="match status" value="1"/>
</dbReference>
<sequence length="2236" mass="248581">MEVKCLLLLALFLLLGTHGGEAQPLVPAVMTFGDSSVDVGNNDYLKTIIKANFPPYGRDFKNQVPTGRFCNGKLATDITAETLGFESYAPAYLSPDASGKNLLIGANFASAGSGYYDHTALLYHAIPLSQQLEYFKEYQSKLAAVAGSSQAQSIINGSLYIISAGASDFVQNYYINPFLYKTQTADQFSDRLVGIFKNTVAQLYSMGARRIGVTSLPPLGCLPAAITLFGYGSSGCVSRLNSDAQNFNGKMNVTVDSLSKTYSDLKIAVFDIYTPLYDLVTSPQSQGFTEARRGCCGTGTVETTVLLCNPKSIGTCPNATTYVFWDAVHPSEAANQVLADSLLAEGINLNRSKNPNSSGSHAIFHFPIAACSARRRRRALPLRRCRRPPKRADTSHRRAASSRGRRRIVTAHSLCSPQPDTSGCCCSISRRRRVGGRFPALPPPLTDRSSDFKSCVMEATHSSSWADLQPELLGLVLGRLPSLADPKSSLSPMALQCSVAARSPPLPWLTLLHGTFLSISDGKIHRMPLPNDASCHGSIDNWLFLRDSNGGCSLMNLFSKATLHLPKLASIWHDKMERAYRGSGILLCNEYTLLSYKFAVPLPLDSSPVPLVAVLINDPLHLYALSASGKLYILEISEGHEGKPEVSCINSMVDLAEEPVTESHFQPCRESHPRMLWRYLVESGGRLLQVIRLFGYPFPLSHDDVLEDPRTLSFVVYEADLSNGSRMWRRVESLGGQALFVGTHGSKSVPAVECGAQEDCIYFISDYNRPYSANPLGDSGIYNMRNEMITPLVRLVSGNRHSGVYYQWRHPRWVVRHLFPLLFAVPTKRPRHDRALAGDGERALPERTKARGRRPSTLSSPGYLLWRKPPRTAHCLDTSGCCLLVDLRRRVPRPYIMVSKQQSSSWADFQPELLGLVLRRLPSHADRVQLRAVCRPWRSNAEMQFVPPPHPWRSNGQMQPFPPPLPWLGLLDGTFLDIASCAIHRMTVPDDACCHGSLGNWLFLMKSDGGCSLMNPFSRAKLKLPKLATCNGVYIFKPHLHKLVAPSPLDSSPDSLVAVLTIDYCNLSTIFICQPPVTTDSSKGKKPLEYIADVAFFDGKLYAISKSRNLLILEITGSSGKKPTILAVDSLINSTDHISARPKTLLKVVVYICREYLVECRGRLLMVTRYIPSVAHPTGPDYYEHYRTAGFEVFEADLTNIPGRWRRVHNLGGQALFVGKHCSKAFPAGESGGAQEDCIYFMCDYPPPGFAADPLRDSGVYNMRDGMIKPLLTGIAAELPHRVGQSRPTWLFPTDTMHQPTLQWQQMAQKIHLLASQIPQNLPINFLFKKNTKPQFPIRPLAPPPEPLAGDAPRRRRRIPSELTRSSSSSPSPEICLAPAYFGGCYSAPLPLLRRALPPTSPISSNSRRPAASRRSRVSPAVSKSCMMAATQSSSWADLQMDILGLVLRRLPSLADRVRLRAVCRPWRSNAQLLTLPPPFPWLNLLDGTFLSISDGEIHRMPLPDDACCYGSIDNWLFLTDSDDGCSLMNPFSKATLQLPKLARIWHHERGNAYNACTRLFYKLAVPLPLDLSSDSLVAVLMNDPLRHSVVCIVHRSISTDSFRFHDRPIKNNFYDIAFCGGKLYALSCGKLFTVEMSEVHIEKPKVPHVECIVEDFPTESHSQPCPENHICVTWPYLVESGGRLLNVIRLVGVPFPPEDDDDIFKDSLTFSFEVYEADLNTGSRMWRRVESLGDQALFVGRHYSKSLSAAEYVGAQEDCIYFMCDDYFRSDEDPLCDAGIYNMRSGVITPLLQENTAPRLHPTGEGHPTWFFPADGRRTLDELTPSSSSPAVVYLAPLRRSLPGYRRQFSPPQLGDFKSCMMAAVQSSSWADLQPELLGLVLTRLPSLADRVRLRAVCRPWRSNARLQPLPPPLPWLTLLNGTFLSISDGEIHCMPLPDDASCHCSIDNWLFLSHDDGGFSLMNPFSKATLQLPKLDTIWCHHLWYAALKFTLFYKLAVPSPLDFSPTSLVVALIMNRSHQKALCICQPPVATESFRVEGSTMEGMQDFTFLDGKLYVLNNFNKLFILEIDESHIGNPKISSIECIIDSQDDSTTEPQSFPEDYLIMLRYYLVESGGVLLMVTRYVGIVLPLAEPNSFKHSRTLSFKVFEADLTTGSRMWRRSLPAAECGVPQEDCIYFMCDYWRPYAGDPLCDSGVYNMRNGVITPLLQDATAPRLHPTGRGDPAWFFPADVAT</sequence>
<feature type="region of interest" description="Disordered" evidence="2">
    <location>
        <begin position="833"/>
        <end position="856"/>
    </location>
</feature>
<keyword evidence="6" id="KW-1185">Reference proteome</keyword>
<comment type="similarity">
    <text evidence="1">Belongs to the 'GDSL' lipolytic enzyme family.</text>
</comment>
<feature type="domain" description="F-box" evidence="4">
    <location>
        <begin position="1439"/>
        <end position="1480"/>
    </location>
</feature>
<feature type="chain" id="PRO_5002363006" description="F-box domain-containing protein" evidence="3">
    <location>
        <begin position="23"/>
        <end position="2236"/>
    </location>
</feature>
<evidence type="ECO:0000259" key="4">
    <source>
        <dbReference type="SMART" id="SM00256"/>
    </source>
</evidence>
<evidence type="ECO:0000313" key="6">
    <source>
        <dbReference type="Proteomes" id="UP000006591"/>
    </source>
</evidence>